<feature type="signal peptide" evidence="1">
    <location>
        <begin position="1"/>
        <end position="24"/>
    </location>
</feature>
<accession>A0A1X2IF88</accession>
<feature type="chain" id="PRO_5012642953" description="Secreted protein" evidence="1">
    <location>
        <begin position="25"/>
        <end position="120"/>
    </location>
</feature>
<protein>
    <recommendedName>
        <fullName evidence="4">Secreted protein</fullName>
    </recommendedName>
</protein>
<gene>
    <name evidence="2" type="ORF">BCR42DRAFT_393262</name>
</gene>
<keyword evidence="1" id="KW-0732">Signal</keyword>
<evidence type="ECO:0008006" key="4">
    <source>
        <dbReference type="Google" id="ProtNLM"/>
    </source>
</evidence>
<name>A0A1X2IF88_9FUNG</name>
<evidence type="ECO:0000313" key="2">
    <source>
        <dbReference type="EMBL" id="ORZ15380.1"/>
    </source>
</evidence>
<keyword evidence="3" id="KW-1185">Reference proteome</keyword>
<evidence type="ECO:0000313" key="3">
    <source>
        <dbReference type="Proteomes" id="UP000193560"/>
    </source>
</evidence>
<dbReference type="EMBL" id="MCGE01000013">
    <property type="protein sequence ID" value="ORZ15380.1"/>
    <property type="molecule type" value="Genomic_DNA"/>
</dbReference>
<evidence type="ECO:0000256" key="1">
    <source>
        <dbReference type="SAM" id="SignalP"/>
    </source>
</evidence>
<organism evidence="2 3">
    <name type="scientific">Absidia repens</name>
    <dbReference type="NCBI Taxonomy" id="90262"/>
    <lineage>
        <taxon>Eukaryota</taxon>
        <taxon>Fungi</taxon>
        <taxon>Fungi incertae sedis</taxon>
        <taxon>Mucoromycota</taxon>
        <taxon>Mucoromycotina</taxon>
        <taxon>Mucoromycetes</taxon>
        <taxon>Mucorales</taxon>
        <taxon>Cunninghamellaceae</taxon>
        <taxon>Absidia</taxon>
    </lineage>
</organism>
<dbReference type="Proteomes" id="UP000193560">
    <property type="component" value="Unassembled WGS sequence"/>
</dbReference>
<dbReference type="AlphaFoldDB" id="A0A1X2IF88"/>
<comment type="caution">
    <text evidence="2">The sequence shown here is derived from an EMBL/GenBank/DDBJ whole genome shotgun (WGS) entry which is preliminary data.</text>
</comment>
<reference evidence="2 3" key="1">
    <citation type="submission" date="2016-07" db="EMBL/GenBank/DDBJ databases">
        <title>Pervasive Adenine N6-methylation of Active Genes in Fungi.</title>
        <authorList>
            <consortium name="DOE Joint Genome Institute"/>
            <person name="Mondo S.J."/>
            <person name="Dannebaum R.O."/>
            <person name="Kuo R.C."/>
            <person name="Labutti K."/>
            <person name="Haridas S."/>
            <person name="Kuo A."/>
            <person name="Salamov A."/>
            <person name="Ahrendt S.R."/>
            <person name="Lipzen A."/>
            <person name="Sullivan W."/>
            <person name="Andreopoulos W.B."/>
            <person name="Clum A."/>
            <person name="Lindquist E."/>
            <person name="Daum C."/>
            <person name="Ramamoorthy G.K."/>
            <person name="Gryganskyi A."/>
            <person name="Culley D."/>
            <person name="Magnuson J.K."/>
            <person name="James T.Y."/>
            <person name="O'Malley M.A."/>
            <person name="Stajich J.E."/>
            <person name="Spatafora J.W."/>
            <person name="Visel A."/>
            <person name="Grigoriev I.V."/>
        </authorList>
    </citation>
    <scope>NUCLEOTIDE SEQUENCE [LARGE SCALE GENOMIC DNA]</scope>
    <source>
        <strain evidence="2 3">NRRL 1336</strain>
    </source>
</reference>
<proteinExistence type="predicted"/>
<sequence>MMRMLGLALLGSILWASSICVVHALIEIDPLEFVKDPGILLYACKQDNGKCAYHVIIKKNRRVTNYDIPPTDCNSLQTNGYTFTRALDDKSFHAQAPCSGMSIDTLKKHTWLTREHVASG</sequence>